<feature type="region of interest" description="Disordered" evidence="1">
    <location>
        <begin position="208"/>
        <end position="234"/>
    </location>
</feature>
<evidence type="ECO:0000313" key="2">
    <source>
        <dbReference type="EnsemblPlants" id="LPERR03G32780.1"/>
    </source>
</evidence>
<feature type="region of interest" description="Disordered" evidence="1">
    <location>
        <begin position="101"/>
        <end position="174"/>
    </location>
</feature>
<dbReference type="Gene3D" id="2.170.150.80">
    <property type="entry name" value="NAC domain"/>
    <property type="match status" value="1"/>
</dbReference>
<evidence type="ECO:0000313" key="3">
    <source>
        <dbReference type="Proteomes" id="UP000032180"/>
    </source>
</evidence>
<dbReference type="HOGENOM" id="CLU_770220_0_0_1"/>
<accession>A0A0D9W0L7</accession>
<dbReference type="InterPro" id="IPR036093">
    <property type="entry name" value="NAC_dom_sf"/>
</dbReference>
<reference evidence="2" key="3">
    <citation type="submission" date="2015-04" db="UniProtKB">
        <authorList>
            <consortium name="EnsemblPlants"/>
        </authorList>
    </citation>
    <scope>IDENTIFICATION</scope>
</reference>
<dbReference type="Gramene" id="LPERR03G32780.1">
    <property type="protein sequence ID" value="LPERR03G32780.1"/>
    <property type="gene ID" value="LPERR03G32780"/>
</dbReference>
<evidence type="ECO:0000256" key="1">
    <source>
        <dbReference type="SAM" id="MobiDB-lite"/>
    </source>
</evidence>
<evidence type="ECO:0008006" key="4">
    <source>
        <dbReference type="Google" id="ProtNLM"/>
    </source>
</evidence>
<dbReference type="Proteomes" id="UP000032180">
    <property type="component" value="Chromosome 3"/>
</dbReference>
<feature type="compositionally biased region" description="Low complexity" evidence="1">
    <location>
        <begin position="145"/>
        <end position="168"/>
    </location>
</feature>
<organism evidence="2 3">
    <name type="scientific">Leersia perrieri</name>
    <dbReference type="NCBI Taxonomy" id="77586"/>
    <lineage>
        <taxon>Eukaryota</taxon>
        <taxon>Viridiplantae</taxon>
        <taxon>Streptophyta</taxon>
        <taxon>Embryophyta</taxon>
        <taxon>Tracheophyta</taxon>
        <taxon>Spermatophyta</taxon>
        <taxon>Magnoliopsida</taxon>
        <taxon>Liliopsida</taxon>
        <taxon>Poales</taxon>
        <taxon>Poaceae</taxon>
        <taxon>BOP clade</taxon>
        <taxon>Oryzoideae</taxon>
        <taxon>Oryzeae</taxon>
        <taxon>Oryzinae</taxon>
        <taxon>Leersia</taxon>
    </lineage>
</organism>
<reference evidence="3" key="2">
    <citation type="submission" date="2013-12" db="EMBL/GenBank/DDBJ databases">
        <authorList>
            <person name="Yu Y."/>
            <person name="Lee S."/>
            <person name="de Baynast K."/>
            <person name="Wissotski M."/>
            <person name="Liu L."/>
            <person name="Talag J."/>
            <person name="Goicoechea J."/>
            <person name="Angelova A."/>
            <person name="Jetty R."/>
            <person name="Kudrna D."/>
            <person name="Golser W."/>
            <person name="Rivera L."/>
            <person name="Zhang J."/>
            <person name="Wing R."/>
        </authorList>
    </citation>
    <scope>NUCLEOTIDE SEQUENCE</scope>
</reference>
<keyword evidence="3" id="KW-1185">Reference proteome</keyword>
<dbReference type="EnsemblPlants" id="LPERR03G32780.1">
    <property type="protein sequence ID" value="LPERR03G32780.1"/>
    <property type="gene ID" value="LPERR03G32780"/>
</dbReference>
<dbReference type="GO" id="GO:0003677">
    <property type="term" value="F:DNA binding"/>
    <property type="evidence" value="ECO:0007669"/>
    <property type="project" value="InterPro"/>
</dbReference>
<feature type="compositionally biased region" description="Polar residues" evidence="1">
    <location>
        <begin position="219"/>
        <end position="234"/>
    </location>
</feature>
<feature type="compositionally biased region" description="Basic and acidic residues" evidence="1">
    <location>
        <begin position="344"/>
        <end position="360"/>
    </location>
</feature>
<name>A0A0D9W0L7_9ORYZ</name>
<dbReference type="GO" id="GO:0006355">
    <property type="term" value="P:regulation of DNA-templated transcription"/>
    <property type="evidence" value="ECO:0007669"/>
    <property type="project" value="InterPro"/>
</dbReference>
<feature type="region of interest" description="Disordered" evidence="1">
    <location>
        <begin position="332"/>
        <end position="360"/>
    </location>
</feature>
<protein>
    <recommendedName>
        <fullName evidence="4">NAC domain-containing protein</fullName>
    </recommendedName>
</protein>
<dbReference type="STRING" id="77586.A0A0D9W0L7"/>
<sequence>MASINPAAGEVAGKLAAAATTVRAPPPASRYSAYHPAAGSYAANTYSRSPAMINSPSLPPAPPQPITFFEPNQDRLPTFTAGHGFLPPAAVMSMTTPPLAATSGNHHHNAVVPIPNAPPQEPPKCRRRRNNPAAASHQSSVITDAAPPESDQRAAAAASRPATTTTPAIVPHHNDINQLTSPLFLDTNYTTTTTTTSINNKQKWQLTNRPRTHHPLPHKNTSSVTECLPTSSTDVVDDGEVTGRVNTLTLALGHQPNGVSTHWRMKEYRIPEFQIPPGHDSTQLLDEWVLCKLYHSYAYKQKGKGKVHEEASKPDEVVEDLSVVEYDIRDKPDGAIQGMGVDEYGIRDKQDDPDRGVQKT</sequence>
<dbReference type="SUPFAM" id="SSF101941">
    <property type="entry name" value="NAC domain"/>
    <property type="match status" value="1"/>
</dbReference>
<proteinExistence type="predicted"/>
<dbReference type="AlphaFoldDB" id="A0A0D9W0L7"/>
<reference evidence="2 3" key="1">
    <citation type="submission" date="2012-08" db="EMBL/GenBank/DDBJ databases">
        <title>Oryza genome evolution.</title>
        <authorList>
            <person name="Wing R.A."/>
        </authorList>
    </citation>
    <scope>NUCLEOTIDE SEQUENCE</scope>
</reference>